<organism evidence="3">
    <name type="scientific">Trepomonas sp. PC1</name>
    <dbReference type="NCBI Taxonomy" id="1076344"/>
    <lineage>
        <taxon>Eukaryota</taxon>
        <taxon>Metamonada</taxon>
        <taxon>Diplomonadida</taxon>
        <taxon>Hexamitidae</taxon>
        <taxon>Hexamitinae</taxon>
        <taxon>Trepomonas</taxon>
    </lineage>
</organism>
<feature type="region of interest" description="Disordered" evidence="2">
    <location>
        <begin position="183"/>
        <end position="206"/>
    </location>
</feature>
<reference evidence="3" key="1">
    <citation type="submission" date="2015-07" db="EMBL/GenBank/DDBJ databases">
        <title>Adaptation to a free-living lifestyle via gene acquisitions in the diplomonad Trepomonas sp. PC1.</title>
        <authorList>
            <person name="Xu F."/>
            <person name="Jerlstrom-Hultqvist J."/>
            <person name="Kolisko M."/>
            <person name="Simpson A.G.B."/>
            <person name="Roger A.J."/>
            <person name="Svard S.G."/>
            <person name="Andersson J.O."/>
        </authorList>
    </citation>
    <scope>NUCLEOTIDE SEQUENCE</scope>
    <source>
        <strain evidence="3">PC1</strain>
    </source>
</reference>
<gene>
    <name evidence="3" type="ORF">TPC1_30425</name>
</gene>
<feature type="compositionally biased region" description="Polar residues" evidence="2">
    <location>
        <begin position="190"/>
        <end position="200"/>
    </location>
</feature>
<feature type="non-terminal residue" evidence="3">
    <location>
        <position position="1"/>
    </location>
</feature>
<feature type="coiled-coil region" evidence="1">
    <location>
        <begin position="230"/>
        <end position="257"/>
    </location>
</feature>
<keyword evidence="1" id="KW-0175">Coiled coil</keyword>
<evidence type="ECO:0000256" key="2">
    <source>
        <dbReference type="SAM" id="MobiDB-lite"/>
    </source>
</evidence>
<sequence>KNVLGGQNMHVSSMITSHNSPASLYKSRALERLAGSSSKQNLRSQMSVTLSPAISYKNVRFMVPLICLKPELIDLNPLEYKAKAFQVRLKSGDLDEIKQSLLQFMSQNCTPESCQDSELIIDLHKQVELNYHSIQNVPNAIRHQQKLIAPTAQNPTSFQSISKLYDHQIEEYKQKLQPQVKDLPKDCTFKPNTASKSTGGYYNKPKIVKPQNFQNTESFKAGEKSELLQKEFRTKRAEQLKSEIEAHNKELLALTAKFLQQIDQKDKLAAKMNLHDKGLPKRQRTEEEARIEQHCLQLQRDLQKVAEKELPSDFETLQQIKRHKFASEDLLIEFFTKQRLLEEELEKNKANCTFKPVVSAVEANQELADPVERLYAHEAIKQNKIKKAQLQKEEKLLSTVMQQKPVVLESSKKLASKLTNGKNVVDRLYTDAVVRNQLKNVMGNLVEDKECTFQPKLDQHKNFELTNSKMLRESQMSQEPIVVKDEPSLIQKQQQFFQSFRNVPPSDFKPTSPELDQVMLRIIQDNTEYLKRKEQYAQWGESLAVMKANTVHSTGKDETVKKREMAAKEIYKMMGGNVNGYDLIENGILFPPAVRDRVVEFGKYAGEKKISEQELIRVYIGY</sequence>
<protein>
    <submittedName>
        <fullName evidence="3">Uncharacterized protein</fullName>
    </submittedName>
</protein>
<proteinExistence type="predicted"/>
<accession>A0A146JZE9</accession>
<dbReference type="AlphaFoldDB" id="A0A146JZE9"/>
<dbReference type="EMBL" id="GDID01006526">
    <property type="protein sequence ID" value="JAP90080.1"/>
    <property type="molecule type" value="Transcribed_RNA"/>
</dbReference>
<evidence type="ECO:0000256" key="1">
    <source>
        <dbReference type="SAM" id="Coils"/>
    </source>
</evidence>
<name>A0A146JZE9_9EUKA</name>
<evidence type="ECO:0000313" key="3">
    <source>
        <dbReference type="EMBL" id="JAP90080.1"/>
    </source>
</evidence>